<comment type="caution">
    <text evidence="1">The sequence shown here is derived from an EMBL/GenBank/DDBJ whole genome shotgun (WGS) entry which is preliminary data.</text>
</comment>
<organism evidence="1">
    <name type="scientific">Marmota monax</name>
    <name type="common">Woodchuck</name>
    <dbReference type="NCBI Taxonomy" id="9995"/>
    <lineage>
        <taxon>Eukaryota</taxon>
        <taxon>Metazoa</taxon>
        <taxon>Chordata</taxon>
        <taxon>Craniata</taxon>
        <taxon>Vertebrata</taxon>
        <taxon>Euteleostomi</taxon>
        <taxon>Mammalia</taxon>
        <taxon>Eutheria</taxon>
        <taxon>Euarchontoglires</taxon>
        <taxon>Glires</taxon>
        <taxon>Rodentia</taxon>
        <taxon>Sciuromorpha</taxon>
        <taxon>Sciuridae</taxon>
        <taxon>Xerinae</taxon>
        <taxon>Marmotini</taxon>
        <taxon>Marmota</taxon>
    </lineage>
</organism>
<feature type="non-terminal residue" evidence="1">
    <location>
        <position position="90"/>
    </location>
</feature>
<reference evidence="1" key="1">
    <citation type="submission" date="2019-04" db="EMBL/GenBank/DDBJ databases">
        <authorList>
            <person name="Alioto T."/>
            <person name="Alioto T."/>
        </authorList>
    </citation>
    <scope>NUCLEOTIDE SEQUENCE [LARGE SCALE GENOMIC DNA]</scope>
</reference>
<dbReference type="AlphaFoldDB" id="A0A5E4AKX1"/>
<sequence>MRRGLAVRWVPPGYRQHTEELRAGFLGIHHFHPLPSRHFIMQDHSVKQYDAAHFYLSRFTKSPFSRPRSNKSLVAARRPLAVTASIKRKK</sequence>
<evidence type="ECO:0000313" key="1">
    <source>
        <dbReference type="EMBL" id="VTJ57948.1"/>
    </source>
</evidence>
<gene>
    <name evidence="1" type="ORF">MONAX_5E000905</name>
</gene>
<dbReference type="EMBL" id="CABDUW010000089">
    <property type="protein sequence ID" value="VTJ57948.1"/>
    <property type="molecule type" value="Genomic_DNA"/>
</dbReference>
<name>A0A5E4AKX1_MARMO</name>
<accession>A0A5E4AKX1</accession>
<protein>
    <submittedName>
        <fullName evidence="1">Uncharacterized protein</fullName>
    </submittedName>
</protein>
<proteinExistence type="predicted"/>